<protein>
    <submittedName>
        <fullName evidence="2">Phage baseplate assembly protein V</fullName>
    </submittedName>
</protein>
<organism evidence="2 3">
    <name type="scientific">Blastococcus carthaginiensis</name>
    <dbReference type="NCBI Taxonomy" id="3050034"/>
    <lineage>
        <taxon>Bacteria</taxon>
        <taxon>Bacillati</taxon>
        <taxon>Actinomycetota</taxon>
        <taxon>Actinomycetes</taxon>
        <taxon>Geodermatophilales</taxon>
        <taxon>Geodermatophilaceae</taxon>
        <taxon>Blastococcus</taxon>
    </lineage>
</organism>
<reference evidence="3" key="1">
    <citation type="submission" date="2023-05" db="EMBL/GenBank/DDBJ databases">
        <title>Draft genome of Pseudofrankia sp. BMG5.37.</title>
        <authorList>
            <person name="Gtari M."/>
            <person name="Ghodhbane F."/>
            <person name="Sbissi I."/>
        </authorList>
    </citation>
    <scope>NUCLEOTIDE SEQUENCE [LARGE SCALE GENOMIC DNA]</scope>
    <source>
        <strain evidence="3">BMG 814</strain>
    </source>
</reference>
<dbReference type="RefSeq" id="WP_305998303.1">
    <property type="nucleotide sequence ID" value="NZ_JASNFN010000002.1"/>
</dbReference>
<dbReference type="SUPFAM" id="SSF69255">
    <property type="entry name" value="gp5 N-terminal domain-like"/>
    <property type="match status" value="1"/>
</dbReference>
<sequence>MTSFYGKHRGRVESNLDPLQRGRVQVSVPSVLGEGRMSWAEPCVPYAGDGVGLFAVPPVGAHVWIEFEAGDPDRPILAGCFWGAGQVPAAPAVAEVKVWKTEGVSFTLSDLPGAGGLTIEVGPPAVPVAMTIGCTAAGIELSVGAAKIMLTAASVSINDGALEVV</sequence>
<feature type="domain" description="Gp5/Type VI secretion system Vgr protein OB-fold" evidence="1">
    <location>
        <begin position="9"/>
        <end position="82"/>
    </location>
</feature>
<dbReference type="Gene3D" id="2.40.50.230">
    <property type="entry name" value="Gp5 N-terminal domain"/>
    <property type="match status" value="1"/>
</dbReference>
<dbReference type="Proteomes" id="UP001233673">
    <property type="component" value="Unassembled WGS sequence"/>
</dbReference>
<evidence type="ECO:0000259" key="1">
    <source>
        <dbReference type="Pfam" id="PF04717"/>
    </source>
</evidence>
<gene>
    <name evidence="2" type="ORF">QOZ88_02955</name>
</gene>
<keyword evidence="3" id="KW-1185">Reference proteome</keyword>
<dbReference type="EMBL" id="JASNFN010000002">
    <property type="protein sequence ID" value="MDP5181584.1"/>
    <property type="molecule type" value="Genomic_DNA"/>
</dbReference>
<dbReference type="InterPro" id="IPR006531">
    <property type="entry name" value="Gp5/Vgr_OB"/>
</dbReference>
<proteinExistence type="predicted"/>
<evidence type="ECO:0000313" key="2">
    <source>
        <dbReference type="EMBL" id="MDP5181584.1"/>
    </source>
</evidence>
<comment type="caution">
    <text evidence="2">The sequence shown here is derived from an EMBL/GenBank/DDBJ whole genome shotgun (WGS) entry which is preliminary data.</text>
</comment>
<accession>A0ABT9I8V2</accession>
<name>A0ABT9I8V2_9ACTN</name>
<evidence type="ECO:0000313" key="3">
    <source>
        <dbReference type="Proteomes" id="UP001233673"/>
    </source>
</evidence>
<dbReference type="InterPro" id="IPR037026">
    <property type="entry name" value="Vgr_OB-fold_dom_sf"/>
</dbReference>
<dbReference type="Pfam" id="PF04717">
    <property type="entry name" value="Phage_base_V"/>
    <property type="match status" value="1"/>
</dbReference>